<sequence length="150" mass="16582">MSFGLPVLEALACGAPTIASNTSSLPEVVGLDEALFDPRSAQDLANKMLHALADVEFAAKLRRNGLAQARRFSWQRSATLALEAIERTFRPRDYSPINYKDEHGFVDAVLAALSAHQPRVTPMRQDIDLLRDSAKKAWAELRRLEGGPVR</sequence>
<dbReference type="EMBL" id="CP139965">
    <property type="protein sequence ID" value="WQD76885.1"/>
    <property type="molecule type" value="Genomic_DNA"/>
</dbReference>
<protein>
    <submittedName>
        <fullName evidence="3">Glycosyltransferase</fullName>
        <ecNumber evidence="3">2.4.-.-</ecNumber>
    </submittedName>
</protein>
<dbReference type="RefSeq" id="WP_114809008.1">
    <property type="nucleotide sequence ID" value="NZ_CP139965.1"/>
</dbReference>
<organism evidence="3 4">
    <name type="scientific">Paraburkholderia kururiensis</name>
    <dbReference type="NCBI Taxonomy" id="984307"/>
    <lineage>
        <taxon>Bacteria</taxon>
        <taxon>Pseudomonadati</taxon>
        <taxon>Pseudomonadota</taxon>
        <taxon>Betaproteobacteria</taxon>
        <taxon>Burkholderiales</taxon>
        <taxon>Burkholderiaceae</taxon>
        <taxon>Paraburkholderia</taxon>
    </lineage>
</organism>
<keyword evidence="3" id="KW-0328">Glycosyltransferase</keyword>
<dbReference type="InterPro" id="IPR001296">
    <property type="entry name" value="Glyco_trans_1"/>
</dbReference>
<feature type="domain" description="Glycosyl transferase family 1" evidence="2">
    <location>
        <begin position="2"/>
        <end position="65"/>
    </location>
</feature>
<dbReference type="Pfam" id="PF00534">
    <property type="entry name" value="Glycos_transf_1"/>
    <property type="match status" value="1"/>
</dbReference>
<dbReference type="PANTHER" id="PTHR46401">
    <property type="entry name" value="GLYCOSYLTRANSFERASE WBBK-RELATED"/>
    <property type="match status" value="1"/>
</dbReference>
<evidence type="ECO:0000256" key="1">
    <source>
        <dbReference type="ARBA" id="ARBA00022679"/>
    </source>
</evidence>
<reference evidence="3 4" key="1">
    <citation type="submission" date="2023-12" db="EMBL/GenBank/DDBJ databases">
        <title>Genome sequencing and assembly of bacterial species from a model synthetic community.</title>
        <authorList>
            <person name="Hogle S.L."/>
        </authorList>
    </citation>
    <scope>NUCLEOTIDE SEQUENCE [LARGE SCALE GENOMIC DNA]</scope>
    <source>
        <strain evidence="3 4">HAMBI 2494</strain>
    </source>
</reference>
<dbReference type="Gene3D" id="3.40.50.2000">
    <property type="entry name" value="Glycogen Phosphorylase B"/>
    <property type="match status" value="1"/>
</dbReference>
<keyword evidence="4" id="KW-1185">Reference proteome</keyword>
<gene>
    <name evidence="3" type="ORF">U0042_22825</name>
</gene>
<dbReference type="EC" id="2.4.-.-" evidence="3"/>
<dbReference type="PANTHER" id="PTHR46401:SF2">
    <property type="entry name" value="GLYCOSYLTRANSFERASE WBBK-RELATED"/>
    <property type="match status" value="1"/>
</dbReference>
<name>A0ABZ0WHU8_9BURK</name>
<evidence type="ECO:0000259" key="2">
    <source>
        <dbReference type="Pfam" id="PF00534"/>
    </source>
</evidence>
<keyword evidence="1 3" id="KW-0808">Transferase</keyword>
<accession>A0ABZ0WHU8</accession>
<dbReference type="SUPFAM" id="SSF53756">
    <property type="entry name" value="UDP-Glycosyltransferase/glycogen phosphorylase"/>
    <property type="match status" value="1"/>
</dbReference>
<dbReference type="Proteomes" id="UP001325479">
    <property type="component" value="Chromosome"/>
</dbReference>
<dbReference type="GO" id="GO:0016757">
    <property type="term" value="F:glycosyltransferase activity"/>
    <property type="evidence" value="ECO:0007669"/>
    <property type="project" value="UniProtKB-KW"/>
</dbReference>
<evidence type="ECO:0000313" key="4">
    <source>
        <dbReference type="Proteomes" id="UP001325479"/>
    </source>
</evidence>
<evidence type="ECO:0000313" key="3">
    <source>
        <dbReference type="EMBL" id="WQD76885.1"/>
    </source>
</evidence>
<proteinExistence type="predicted"/>